<organism evidence="8">
    <name type="scientific">Ignisphaera aggregans</name>
    <dbReference type="NCBI Taxonomy" id="334771"/>
    <lineage>
        <taxon>Archaea</taxon>
        <taxon>Thermoproteota</taxon>
        <taxon>Thermoprotei</taxon>
        <taxon>Desulfurococcales</taxon>
        <taxon>Desulfurococcaceae</taxon>
        <taxon>Ignisphaera</taxon>
    </lineage>
</organism>
<feature type="transmembrane region" description="Helical" evidence="6">
    <location>
        <begin position="379"/>
        <end position="404"/>
    </location>
</feature>
<dbReference type="PANTHER" id="PTHR43568:SF1">
    <property type="entry name" value="P PROTEIN"/>
    <property type="match status" value="1"/>
</dbReference>
<evidence type="ECO:0000256" key="2">
    <source>
        <dbReference type="ARBA" id="ARBA00022448"/>
    </source>
</evidence>
<feature type="transmembrane region" description="Helical" evidence="6">
    <location>
        <begin position="411"/>
        <end position="433"/>
    </location>
</feature>
<evidence type="ECO:0000259" key="7">
    <source>
        <dbReference type="Pfam" id="PF03600"/>
    </source>
</evidence>
<proteinExistence type="predicted"/>
<dbReference type="PANTHER" id="PTHR43568">
    <property type="entry name" value="P PROTEIN"/>
    <property type="match status" value="1"/>
</dbReference>
<feature type="transmembrane region" description="Helical" evidence="6">
    <location>
        <begin position="338"/>
        <end position="359"/>
    </location>
</feature>
<dbReference type="EMBL" id="DTFF01000040">
    <property type="protein sequence ID" value="HGI87641.1"/>
    <property type="molecule type" value="Genomic_DNA"/>
</dbReference>
<protein>
    <submittedName>
        <fullName evidence="8">Citrate transporter</fullName>
    </submittedName>
</protein>
<keyword evidence="2" id="KW-0813">Transport</keyword>
<comment type="caution">
    <text evidence="8">The sequence shown here is derived from an EMBL/GenBank/DDBJ whole genome shotgun (WGS) entry which is preliminary data.</text>
</comment>
<feature type="transmembrane region" description="Helical" evidence="6">
    <location>
        <begin position="495"/>
        <end position="516"/>
    </location>
</feature>
<feature type="transmembrane region" description="Helical" evidence="6">
    <location>
        <begin position="306"/>
        <end position="326"/>
    </location>
</feature>
<name>A0A7C4BBX2_9CREN</name>
<accession>A0A7C4BBX2</accession>
<gene>
    <name evidence="8" type="ORF">ENV14_04530</name>
</gene>
<feature type="transmembrane region" description="Helical" evidence="6">
    <location>
        <begin position="187"/>
        <end position="214"/>
    </location>
</feature>
<keyword evidence="3 6" id="KW-0812">Transmembrane</keyword>
<dbReference type="InterPro" id="IPR004680">
    <property type="entry name" value="Cit_transptr-like_dom"/>
</dbReference>
<feature type="transmembrane region" description="Helical" evidence="6">
    <location>
        <begin position="453"/>
        <end position="483"/>
    </location>
</feature>
<dbReference type="Pfam" id="PF03600">
    <property type="entry name" value="CitMHS"/>
    <property type="match status" value="1"/>
</dbReference>
<feature type="transmembrane region" description="Helical" evidence="6">
    <location>
        <begin position="163"/>
        <end position="181"/>
    </location>
</feature>
<dbReference type="InterPro" id="IPR051475">
    <property type="entry name" value="Diverse_Ion_Transporter"/>
</dbReference>
<keyword evidence="5 6" id="KW-0472">Membrane</keyword>
<feature type="transmembrane region" description="Helical" evidence="6">
    <location>
        <begin position="18"/>
        <end position="36"/>
    </location>
</feature>
<evidence type="ECO:0000256" key="4">
    <source>
        <dbReference type="ARBA" id="ARBA00022989"/>
    </source>
</evidence>
<evidence type="ECO:0000256" key="5">
    <source>
        <dbReference type="ARBA" id="ARBA00023136"/>
    </source>
</evidence>
<feature type="domain" description="Citrate transporter-like" evidence="7">
    <location>
        <begin position="98"/>
        <end position="460"/>
    </location>
</feature>
<feature type="transmembrane region" description="Helical" evidence="6">
    <location>
        <begin position="128"/>
        <end position="151"/>
    </location>
</feature>
<dbReference type="GO" id="GO:0016020">
    <property type="term" value="C:membrane"/>
    <property type="evidence" value="ECO:0007669"/>
    <property type="project" value="UniProtKB-SubCell"/>
</dbReference>
<evidence type="ECO:0000256" key="3">
    <source>
        <dbReference type="ARBA" id="ARBA00022692"/>
    </source>
</evidence>
<evidence type="ECO:0000256" key="6">
    <source>
        <dbReference type="SAM" id="Phobius"/>
    </source>
</evidence>
<reference evidence="8" key="1">
    <citation type="journal article" date="2020" name="mSystems">
        <title>Genome- and Community-Level Interaction Insights into Carbon Utilization and Element Cycling Functions of Hydrothermarchaeota in Hydrothermal Sediment.</title>
        <authorList>
            <person name="Zhou Z."/>
            <person name="Liu Y."/>
            <person name="Xu W."/>
            <person name="Pan J."/>
            <person name="Luo Z.H."/>
            <person name="Li M."/>
        </authorList>
    </citation>
    <scope>NUCLEOTIDE SEQUENCE [LARGE SCALE GENOMIC DNA]</scope>
    <source>
        <strain evidence="8">SpSt-732</strain>
    </source>
</reference>
<comment type="subcellular location">
    <subcellularLocation>
        <location evidence="1">Membrane</location>
        <topology evidence="1">Multi-pass membrane protein</topology>
    </subcellularLocation>
</comment>
<feature type="transmembrane region" description="Helical" evidence="6">
    <location>
        <begin position="99"/>
        <end position="116"/>
    </location>
</feature>
<evidence type="ECO:0000256" key="1">
    <source>
        <dbReference type="ARBA" id="ARBA00004141"/>
    </source>
</evidence>
<keyword evidence="4 6" id="KW-1133">Transmembrane helix</keyword>
<dbReference type="GO" id="GO:0055085">
    <property type="term" value="P:transmembrane transport"/>
    <property type="evidence" value="ECO:0007669"/>
    <property type="project" value="InterPro"/>
</dbReference>
<dbReference type="AlphaFoldDB" id="A0A7C4BBX2"/>
<evidence type="ECO:0000313" key="8">
    <source>
        <dbReference type="EMBL" id="HGI87641.1"/>
    </source>
</evidence>
<sequence length="517" mass="56617">MKIADTERALILKTFERVITVLLLLLLASVILMHFLHIEADSVGLLIASQWCEDVGINASNVRCLEILNSDRMSLAQGVSLALFLFVIALTVIKMEYRVAAALLAMAVLIATGIALPQRIITVVSWNLILFLIGAMTLAGILRALGIFRYLALKMLELSKGRAVLLIVLLSLLSYALAATLDEVTSIVYVSMLVLEIASIAHIDVVPLLILCVLATNTGSSAMPIGNPIGVYLLFKTNMSMSMFIKTTLPLSLADLALLLAVFTPLERGFIRTLDESLKKFAHRIEAYVTRYRMELGTGNSEARRMLLGLGVLLAFILTIAFNDFIVQELSKLYNTYIDPHAFLAFIPYLFIVMLIGAISMEDVSKFVEKAVEWPSILFFVFLFMLSYTLTCTGVMAKLAYAFAHAVSSPLGLLSVMLLASATLSAVLDNLSVVVTFTPISMLFNKIGLANSLIYFALLFGGVFGGNYTPIGSTANIVAIGLAEKRKIKIAWGTWLRLAFVTTTLQIVIALLYLYII</sequence>
<feature type="transmembrane region" description="Helical" evidence="6">
    <location>
        <begin position="75"/>
        <end position="92"/>
    </location>
</feature>